<dbReference type="InterPro" id="IPR011006">
    <property type="entry name" value="CheY-like_superfamily"/>
</dbReference>
<keyword evidence="4" id="KW-0804">Transcription</keyword>
<dbReference type="SUPFAM" id="SSF52172">
    <property type="entry name" value="CheY-like"/>
    <property type="match status" value="1"/>
</dbReference>
<keyword evidence="1 5" id="KW-0597">Phosphoprotein</keyword>
<evidence type="ECO:0000256" key="4">
    <source>
        <dbReference type="ARBA" id="ARBA00023163"/>
    </source>
</evidence>
<dbReference type="PRINTS" id="PR00038">
    <property type="entry name" value="HTHLUXR"/>
</dbReference>
<dbReference type="InterPro" id="IPR016032">
    <property type="entry name" value="Sig_transdc_resp-reg_C-effctor"/>
</dbReference>
<evidence type="ECO:0000256" key="3">
    <source>
        <dbReference type="ARBA" id="ARBA00023125"/>
    </source>
</evidence>
<dbReference type="EMBL" id="JAACJS010000015">
    <property type="protein sequence ID" value="NCI51421.1"/>
    <property type="molecule type" value="Genomic_DNA"/>
</dbReference>
<keyword evidence="2" id="KW-0805">Transcription regulation</keyword>
<keyword evidence="3" id="KW-0238">DNA-binding</keyword>
<evidence type="ECO:0000256" key="1">
    <source>
        <dbReference type="ARBA" id="ARBA00022553"/>
    </source>
</evidence>
<evidence type="ECO:0000256" key="5">
    <source>
        <dbReference type="PROSITE-ProRule" id="PRU00169"/>
    </source>
</evidence>
<dbReference type="CDD" id="cd17535">
    <property type="entry name" value="REC_NarL-like"/>
    <property type="match status" value="1"/>
</dbReference>
<reference evidence="8 9" key="1">
    <citation type="submission" date="2020-01" db="EMBL/GenBank/DDBJ databases">
        <title>Genome analysis.</title>
        <authorList>
            <person name="Wu S."/>
            <person name="Wang G."/>
        </authorList>
    </citation>
    <scope>NUCLEOTIDE SEQUENCE [LARGE SCALE GENOMIC DNA]</scope>
    <source>
        <strain evidence="8 9">SYL130</strain>
    </source>
</reference>
<dbReference type="PROSITE" id="PS50043">
    <property type="entry name" value="HTH_LUXR_2"/>
    <property type="match status" value="1"/>
</dbReference>
<evidence type="ECO:0000259" key="7">
    <source>
        <dbReference type="PROSITE" id="PS50110"/>
    </source>
</evidence>
<comment type="caution">
    <text evidence="8">The sequence shown here is derived from an EMBL/GenBank/DDBJ whole genome shotgun (WGS) entry which is preliminary data.</text>
</comment>
<dbReference type="Proteomes" id="UP000753802">
    <property type="component" value="Unassembled WGS sequence"/>
</dbReference>
<dbReference type="SUPFAM" id="SSF46894">
    <property type="entry name" value="C-terminal effector domain of the bipartite response regulators"/>
    <property type="match status" value="1"/>
</dbReference>
<organism evidence="8 9">
    <name type="scientific">Sediminibacterium roseum</name>
    <dbReference type="NCBI Taxonomy" id="1978412"/>
    <lineage>
        <taxon>Bacteria</taxon>
        <taxon>Pseudomonadati</taxon>
        <taxon>Bacteroidota</taxon>
        <taxon>Chitinophagia</taxon>
        <taxon>Chitinophagales</taxon>
        <taxon>Chitinophagaceae</taxon>
        <taxon>Sediminibacterium</taxon>
    </lineage>
</organism>
<feature type="modified residue" description="4-aspartylphosphate" evidence="5">
    <location>
        <position position="60"/>
    </location>
</feature>
<accession>A0ABW9ZW96</accession>
<dbReference type="PANTHER" id="PTHR43214">
    <property type="entry name" value="TWO-COMPONENT RESPONSE REGULATOR"/>
    <property type="match status" value="1"/>
</dbReference>
<gene>
    <name evidence="8" type="ORF">GWC95_15945</name>
</gene>
<evidence type="ECO:0000313" key="8">
    <source>
        <dbReference type="EMBL" id="NCI51421.1"/>
    </source>
</evidence>
<dbReference type="InterPro" id="IPR058245">
    <property type="entry name" value="NreC/VraR/RcsB-like_REC"/>
</dbReference>
<evidence type="ECO:0000313" key="9">
    <source>
        <dbReference type="Proteomes" id="UP000753802"/>
    </source>
</evidence>
<keyword evidence="9" id="KW-1185">Reference proteome</keyword>
<feature type="domain" description="Response regulatory" evidence="7">
    <location>
        <begin position="8"/>
        <end position="125"/>
    </location>
</feature>
<dbReference type="InterPro" id="IPR039420">
    <property type="entry name" value="WalR-like"/>
</dbReference>
<dbReference type="Gene3D" id="3.40.50.2300">
    <property type="match status" value="1"/>
</dbReference>
<dbReference type="SMART" id="SM00421">
    <property type="entry name" value="HTH_LUXR"/>
    <property type="match status" value="1"/>
</dbReference>
<dbReference type="InterPro" id="IPR001789">
    <property type="entry name" value="Sig_transdc_resp-reg_receiver"/>
</dbReference>
<proteinExistence type="predicted"/>
<dbReference type="InterPro" id="IPR000792">
    <property type="entry name" value="Tscrpt_reg_LuxR_C"/>
</dbReference>
<sequence>MIPTKKISIAMADDHAMLRKGLIKLLTVIGNYDALFDVDSGNEVIEQLKNHKIPDVLILDVNMAGRDGQQTAQWVSSHFPQVKILALSMFNDEATILRMIQAGAKGYITKNNDPEKLKEAIDTLYQKGIYLPESLSEKLFSGIKNNVLAIPEEPGLELTAKEKEFLSLLTQELSYKEIADRMFLSPRTIDDYRIKLTKKLNVKGKSGLIIYAINNGLR</sequence>
<dbReference type="SMART" id="SM00448">
    <property type="entry name" value="REC"/>
    <property type="match status" value="1"/>
</dbReference>
<evidence type="ECO:0000256" key="2">
    <source>
        <dbReference type="ARBA" id="ARBA00023015"/>
    </source>
</evidence>
<dbReference type="Pfam" id="PF00072">
    <property type="entry name" value="Response_reg"/>
    <property type="match status" value="1"/>
</dbReference>
<dbReference type="PANTHER" id="PTHR43214:SF41">
    <property type="entry name" value="NITRATE_NITRITE RESPONSE REGULATOR PROTEIN NARP"/>
    <property type="match status" value="1"/>
</dbReference>
<dbReference type="Pfam" id="PF00196">
    <property type="entry name" value="GerE"/>
    <property type="match status" value="1"/>
</dbReference>
<evidence type="ECO:0000259" key="6">
    <source>
        <dbReference type="PROSITE" id="PS50043"/>
    </source>
</evidence>
<name>A0ABW9ZW96_9BACT</name>
<feature type="domain" description="HTH luxR-type" evidence="6">
    <location>
        <begin position="151"/>
        <end position="216"/>
    </location>
</feature>
<dbReference type="PROSITE" id="PS50110">
    <property type="entry name" value="RESPONSE_REGULATORY"/>
    <property type="match status" value="1"/>
</dbReference>
<protein>
    <submittedName>
        <fullName evidence="8">Response regulator transcription factor</fullName>
    </submittedName>
</protein>
<dbReference type="CDD" id="cd06170">
    <property type="entry name" value="LuxR_C_like"/>
    <property type="match status" value="1"/>
</dbReference>